<reference evidence="2 3" key="1">
    <citation type="submission" date="2018-03" db="EMBL/GenBank/DDBJ databases">
        <title>Draft Genome Sequences of the Obligatory Marine Myxobacteria Enhygromyxa salina SWB007.</title>
        <authorList>
            <person name="Poehlein A."/>
            <person name="Moghaddam J.A."/>
            <person name="Harms H."/>
            <person name="Alanjari M."/>
            <person name="Koenig G.M."/>
            <person name="Daniel R."/>
            <person name="Schaeberle T.F."/>
        </authorList>
    </citation>
    <scope>NUCLEOTIDE SEQUENCE [LARGE SCALE GENOMIC DNA]</scope>
    <source>
        <strain evidence="2 3">SWB007</strain>
    </source>
</reference>
<protein>
    <submittedName>
        <fullName evidence="2">Uncharacterized protein</fullName>
    </submittedName>
</protein>
<organism evidence="2 3">
    <name type="scientific">Enhygromyxa salina</name>
    <dbReference type="NCBI Taxonomy" id="215803"/>
    <lineage>
        <taxon>Bacteria</taxon>
        <taxon>Pseudomonadati</taxon>
        <taxon>Myxococcota</taxon>
        <taxon>Polyangia</taxon>
        <taxon>Nannocystales</taxon>
        <taxon>Nannocystaceae</taxon>
        <taxon>Enhygromyxa</taxon>
    </lineage>
</organism>
<evidence type="ECO:0000313" key="2">
    <source>
        <dbReference type="EMBL" id="PRP96719.1"/>
    </source>
</evidence>
<dbReference type="Proteomes" id="UP000238823">
    <property type="component" value="Unassembled WGS sequence"/>
</dbReference>
<gene>
    <name evidence="2" type="ORF">ENSA7_67870</name>
</gene>
<accession>A0A2S9XV25</accession>
<dbReference type="OrthoDB" id="5496715at2"/>
<name>A0A2S9XV25_9BACT</name>
<keyword evidence="1" id="KW-1133">Transmembrane helix</keyword>
<keyword evidence="1" id="KW-0472">Membrane</keyword>
<feature type="transmembrane region" description="Helical" evidence="1">
    <location>
        <begin position="372"/>
        <end position="394"/>
    </location>
</feature>
<evidence type="ECO:0000256" key="1">
    <source>
        <dbReference type="SAM" id="Phobius"/>
    </source>
</evidence>
<dbReference type="AlphaFoldDB" id="A0A2S9XV25"/>
<keyword evidence="1" id="KW-0812">Transmembrane</keyword>
<proteinExistence type="predicted"/>
<evidence type="ECO:0000313" key="3">
    <source>
        <dbReference type="Proteomes" id="UP000238823"/>
    </source>
</evidence>
<dbReference type="EMBL" id="PVNL01000134">
    <property type="protein sequence ID" value="PRP96719.1"/>
    <property type="molecule type" value="Genomic_DNA"/>
</dbReference>
<dbReference type="RefSeq" id="WP_106093606.1">
    <property type="nucleotide sequence ID" value="NZ_PVNL01000134.1"/>
</dbReference>
<sequence length="435" mass="46258">MKRPSSRPTLLARRFAGTTKNLGVALGISVGLVVAPLPVLAAPPNDAAPADAPAEAETEATVGGNVAILKFTGDDYKANDFRGRVQAALSDQGYTANFIKRSIDEAAQKNKCKPSDTSCLDKIGAYLNKNTASTYDFFAWAVVPADGVAKVIIYDIANKKKVVDLSLTSSAQDYILPEVIGGAVARRLVETQVAPTPATEEELQILATLDEPEETPEEIAAREADLAKAMEQASMDYSAGVDVGEQTVDLKRDFKEFCRTGPREDKEVEGDDGEVSKERDLRPACKRGPTFGYWQPRAWVALTLTLGSAATMGTMYGLAAASRGKWNTAKQDLEASGLSDDDPTATCNADGVCYADLAADVSTATGQIRNRAILGDVFLGATVLLTGVLAIIIYQDRQAAKSFIAGEKELKALSNLRIGPVIGHDSKGAALSFQF</sequence>
<comment type="caution">
    <text evidence="2">The sequence shown here is derived from an EMBL/GenBank/DDBJ whole genome shotgun (WGS) entry which is preliminary data.</text>
</comment>